<dbReference type="EMBL" id="JAAXKY010000128">
    <property type="protein sequence ID" value="NMH81071.1"/>
    <property type="molecule type" value="Genomic_DNA"/>
</dbReference>
<evidence type="ECO:0000313" key="3">
    <source>
        <dbReference type="Proteomes" id="UP001296706"/>
    </source>
</evidence>
<comment type="caution">
    <text evidence="2">The sequence shown here is derived from an EMBL/GenBank/DDBJ whole genome shotgun (WGS) entry which is preliminary data.</text>
</comment>
<feature type="transmembrane region" description="Helical" evidence="1">
    <location>
        <begin position="174"/>
        <end position="195"/>
    </location>
</feature>
<name>A0ABX1RPF4_9PSEU</name>
<organism evidence="2 3">
    <name type="scientific">Pseudonocardia xinjiangensis</name>
    <dbReference type="NCBI Taxonomy" id="75289"/>
    <lineage>
        <taxon>Bacteria</taxon>
        <taxon>Bacillati</taxon>
        <taxon>Actinomycetota</taxon>
        <taxon>Actinomycetes</taxon>
        <taxon>Pseudonocardiales</taxon>
        <taxon>Pseudonocardiaceae</taxon>
        <taxon>Pseudonocardia</taxon>
    </lineage>
</organism>
<feature type="transmembrane region" description="Helical" evidence="1">
    <location>
        <begin position="249"/>
        <end position="271"/>
    </location>
</feature>
<dbReference type="Proteomes" id="UP001296706">
    <property type="component" value="Unassembled WGS sequence"/>
</dbReference>
<dbReference type="RefSeq" id="WP_169399116.1">
    <property type="nucleotide sequence ID" value="NZ_BAAAJH010000003.1"/>
</dbReference>
<protein>
    <recommendedName>
        <fullName evidence="4">ABC-type transport system involved in multi-copper enzyme maturation permease subunit</fullName>
    </recommendedName>
</protein>
<evidence type="ECO:0000313" key="2">
    <source>
        <dbReference type="EMBL" id="NMH81071.1"/>
    </source>
</evidence>
<proteinExistence type="predicted"/>
<evidence type="ECO:0000256" key="1">
    <source>
        <dbReference type="SAM" id="Phobius"/>
    </source>
</evidence>
<accession>A0ABX1RPF4</accession>
<keyword evidence="1" id="KW-0472">Membrane</keyword>
<reference evidence="2 3" key="1">
    <citation type="submission" date="2020-04" db="EMBL/GenBank/DDBJ databases">
        <authorList>
            <person name="Klaysubun C."/>
            <person name="Duangmal K."/>
            <person name="Lipun K."/>
        </authorList>
    </citation>
    <scope>NUCLEOTIDE SEQUENCE [LARGE SCALE GENOMIC DNA]</scope>
    <source>
        <strain evidence="2 3">JCM 11839</strain>
    </source>
</reference>
<sequence length="277" mass="28005">MAGGLMGRLLRAELRKVSSTKLWWGLLVPAVVLSIIINVFGGLFTAAIPDDGGRLPLLLGSLAYTLGLTAVFAACYGVVATAGEFRHRTVTTTYLLGPRRWQVQLAAMGVSAVVGAGYGAVVALVGVLAGVAGQAGSAFPSVGALVAVTAIGMVVSALWAALGAALGVVVGNQVGGLVGVLVYLLLGELLISALLNSAASVTLQRLTSYLPGNAGDIAIYDIPARVLAGPQIGSRLVETLAGVTAPPPWWGALLVLAVWTAAVGATGWVVGSRRDVT</sequence>
<keyword evidence="1" id="KW-0812">Transmembrane</keyword>
<gene>
    <name evidence="2" type="ORF">HF577_28760</name>
</gene>
<feature type="transmembrane region" description="Helical" evidence="1">
    <location>
        <begin position="105"/>
        <end position="132"/>
    </location>
</feature>
<feature type="transmembrane region" description="Helical" evidence="1">
    <location>
        <begin position="138"/>
        <end position="162"/>
    </location>
</feature>
<keyword evidence="3" id="KW-1185">Reference proteome</keyword>
<evidence type="ECO:0008006" key="4">
    <source>
        <dbReference type="Google" id="ProtNLM"/>
    </source>
</evidence>
<keyword evidence="1" id="KW-1133">Transmembrane helix</keyword>
<feature type="transmembrane region" description="Helical" evidence="1">
    <location>
        <begin position="64"/>
        <end position="85"/>
    </location>
</feature>
<feature type="transmembrane region" description="Helical" evidence="1">
    <location>
        <begin position="21"/>
        <end position="44"/>
    </location>
</feature>